<keyword evidence="2" id="KW-0732">Signal</keyword>
<feature type="compositionally biased region" description="Gly residues" evidence="1">
    <location>
        <begin position="68"/>
        <end position="84"/>
    </location>
</feature>
<evidence type="ECO:0000313" key="3">
    <source>
        <dbReference type="EMBL" id="HIS76163.1"/>
    </source>
</evidence>
<sequence>MNRFFCLFLAAASLTACSGPETDGSYGAAQAGETYTGTVTEISLEHIMISTENGEVQIPYTDDTEFSGFGGMGGGFRRPDGGGNPPDMGENANTGEEGISDLESPPDQPGGAEPPSGQDSGNTIQDIVGTQPQSSSFEDVSLNDEVTVAVGDDGAAETITLTEAAVQDETRQG</sequence>
<dbReference type="EMBL" id="DVJP01000036">
    <property type="protein sequence ID" value="HIS76163.1"/>
    <property type="molecule type" value="Genomic_DNA"/>
</dbReference>
<gene>
    <name evidence="3" type="ORF">IAB51_05055</name>
</gene>
<dbReference type="AlphaFoldDB" id="A0A9D1K0K9"/>
<evidence type="ECO:0000256" key="2">
    <source>
        <dbReference type="SAM" id="SignalP"/>
    </source>
</evidence>
<accession>A0A9D1K0K9</accession>
<evidence type="ECO:0000313" key="4">
    <source>
        <dbReference type="Proteomes" id="UP000824002"/>
    </source>
</evidence>
<dbReference type="Proteomes" id="UP000824002">
    <property type="component" value="Unassembled WGS sequence"/>
</dbReference>
<feature type="chain" id="PRO_5039620795" description="DUF5666 domain-containing protein" evidence="2">
    <location>
        <begin position="19"/>
        <end position="173"/>
    </location>
</feature>
<evidence type="ECO:0000256" key="1">
    <source>
        <dbReference type="SAM" id="MobiDB-lite"/>
    </source>
</evidence>
<dbReference type="PROSITE" id="PS51257">
    <property type="entry name" value="PROKAR_LIPOPROTEIN"/>
    <property type="match status" value="1"/>
</dbReference>
<feature type="region of interest" description="Disordered" evidence="1">
    <location>
        <begin position="66"/>
        <end position="141"/>
    </location>
</feature>
<feature type="signal peptide" evidence="2">
    <location>
        <begin position="1"/>
        <end position="18"/>
    </location>
</feature>
<feature type="compositionally biased region" description="Polar residues" evidence="1">
    <location>
        <begin position="117"/>
        <end position="138"/>
    </location>
</feature>
<organism evidence="3 4">
    <name type="scientific">Candidatus Merdivicinus excrementipullorum</name>
    <dbReference type="NCBI Taxonomy" id="2840867"/>
    <lineage>
        <taxon>Bacteria</taxon>
        <taxon>Bacillati</taxon>
        <taxon>Bacillota</taxon>
        <taxon>Clostridia</taxon>
        <taxon>Eubacteriales</taxon>
        <taxon>Oscillospiraceae</taxon>
        <taxon>Oscillospiraceae incertae sedis</taxon>
        <taxon>Candidatus Merdivicinus</taxon>
    </lineage>
</organism>
<name>A0A9D1K0K9_9FIRM</name>
<proteinExistence type="predicted"/>
<evidence type="ECO:0008006" key="5">
    <source>
        <dbReference type="Google" id="ProtNLM"/>
    </source>
</evidence>
<protein>
    <recommendedName>
        <fullName evidence="5">DUF5666 domain-containing protein</fullName>
    </recommendedName>
</protein>
<reference evidence="3" key="1">
    <citation type="submission" date="2020-10" db="EMBL/GenBank/DDBJ databases">
        <authorList>
            <person name="Gilroy R."/>
        </authorList>
    </citation>
    <scope>NUCLEOTIDE SEQUENCE</scope>
    <source>
        <strain evidence="3">CHK199-13235</strain>
    </source>
</reference>
<reference evidence="3" key="2">
    <citation type="journal article" date="2021" name="PeerJ">
        <title>Extensive microbial diversity within the chicken gut microbiome revealed by metagenomics and culture.</title>
        <authorList>
            <person name="Gilroy R."/>
            <person name="Ravi A."/>
            <person name="Getino M."/>
            <person name="Pursley I."/>
            <person name="Horton D.L."/>
            <person name="Alikhan N.F."/>
            <person name="Baker D."/>
            <person name="Gharbi K."/>
            <person name="Hall N."/>
            <person name="Watson M."/>
            <person name="Adriaenssens E.M."/>
            <person name="Foster-Nyarko E."/>
            <person name="Jarju S."/>
            <person name="Secka A."/>
            <person name="Antonio M."/>
            <person name="Oren A."/>
            <person name="Chaudhuri R.R."/>
            <person name="La Ragione R."/>
            <person name="Hildebrand F."/>
            <person name="Pallen M.J."/>
        </authorList>
    </citation>
    <scope>NUCLEOTIDE SEQUENCE</scope>
    <source>
        <strain evidence="3">CHK199-13235</strain>
    </source>
</reference>
<comment type="caution">
    <text evidence="3">The sequence shown here is derived from an EMBL/GenBank/DDBJ whole genome shotgun (WGS) entry which is preliminary data.</text>
</comment>